<dbReference type="AlphaFoldDB" id="W1J5F5"/>
<dbReference type="EMBL" id="CBXF010000110">
    <property type="protein sequence ID" value="CDL84700.1"/>
    <property type="molecule type" value="Genomic_DNA"/>
</dbReference>
<name>W1J5F5_9GAMM</name>
<keyword evidence="2" id="KW-1185">Reference proteome</keyword>
<sequence>MLSPACWVVTCFFVPASAEVHIAVVGLKTLRFGERSAHAEVIADIGDIQVAPYSCNATG</sequence>
<comment type="caution">
    <text evidence="1">The sequence shown here is derived from an EMBL/GenBank/DDBJ whole genome shotgun (WGS) entry which is preliminary data.</text>
</comment>
<accession>W1J5F5</accession>
<reference evidence="1" key="1">
    <citation type="submission" date="2013-11" db="EMBL/GenBank/DDBJ databases">
        <title>Draft genome sequence and annotation of the entomopathogenic bacteria, Xenorhabdus cabanillasi strain JM26 and Xenorhabdus szentirmai strain DSM 16338.</title>
        <authorList>
            <person name="Gualtieri M."/>
            <person name="Ogier J.C."/>
            <person name="Pages S."/>
            <person name="Givaudan A."/>
            <person name="Gaudriault S."/>
        </authorList>
    </citation>
    <scope>NUCLEOTIDE SEQUENCE [LARGE SCALE GENOMIC DNA]</scope>
    <source>
        <strain evidence="1">DSM 16338</strain>
    </source>
</reference>
<proteinExistence type="predicted"/>
<protein>
    <submittedName>
        <fullName evidence="1">Uncharacterized protein</fullName>
    </submittedName>
</protein>
<gene>
    <name evidence="1" type="ORF">XSR1_50102</name>
</gene>
<dbReference type="Proteomes" id="UP000019202">
    <property type="component" value="Unassembled WGS sequence"/>
</dbReference>
<evidence type="ECO:0000313" key="2">
    <source>
        <dbReference type="Proteomes" id="UP000019202"/>
    </source>
</evidence>
<organism evidence="1 2">
    <name type="scientific">Xenorhabdus szentirmaii DSM 16338</name>
    <dbReference type="NCBI Taxonomy" id="1427518"/>
    <lineage>
        <taxon>Bacteria</taxon>
        <taxon>Pseudomonadati</taxon>
        <taxon>Pseudomonadota</taxon>
        <taxon>Gammaproteobacteria</taxon>
        <taxon>Enterobacterales</taxon>
        <taxon>Morganellaceae</taxon>
        <taxon>Xenorhabdus</taxon>
    </lineage>
</organism>
<evidence type="ECO:0000313" key="1">
    <source>
        <dbReference type="EMBL" id="CDL84700.1"/>
    </source>
</evidence>